<evidence type="ECO:0000313" key="2">
    <source>
        <dbReference type="Proteomes" id="UP000789920"/>
    </source>
</evidence>
<sequence>YSWLEKSEDNDYVVTVFCTWCKAAKKINQFTESTQSLRKQTFEYHLITVNYQKAPIFQDNQQTTII</sequence>
<name>A0ACA9NFU3_9GLOM</name>
<organism evidence="1 2">
    <name type="scientific">Racocetra persica</name>
    <dbReference type="NCBI Taxonomy" id="160502"/>
    <lineage>
        <taxon>Eukaryota</taxon>
        <taxon>Fungi</taxon>
        <taxon>Fungi incertae sedis</taxon>
        <taxon>Mucoromycota</taxon>
        <taxon>Glomeromycotina</taxon>
        <taxon>Glomeromycetes</taxon>
        <taxon>Diversisporales</taxon>
        <taxon>Gigasporaceae</taxon>
        <taxon>Racocetra</taxon>
    </lineage>
</organism>
<comment type="caution">
    <text evidence="1">The sequence shown here is derived from an EMBL/GenBank/DDBJ whole genome shotgun (WGS) entry which is preliminary data.</text>
</comment>
<dbReference type="Proteomes" id="UP000789920">
    <property type="component" value="Unassembled WGS sequence"/>
</dbReference>
<evidence type="ECO:0000313" key="1">
    <source>
        <dbReference type="EMBL" id="CAG8647802.1"/>
    </source>
</evidence>
<reference evidence="1" key="1">
    <citation type="submission" date="2021-06" db="EMBL/GenBank/DDBJ databases">
        <authorList>
            <person name="Kallberg Y."/>
            <person name="Tangrot J."/>
            <person name="Rosling A."/>
        </authorList>
    </citation>
    <scope>NUCLEOTIDE SEQUENCE</scope>
    <source>
        <strain evidence="1">MA461A</strain>
    </source>
</reference>
<proteinExistence type="predicted"/>
<protein>
    <submittedName>
        <fullName evidence="1">8383_t:CDS:1</fullName>
    </submittedName>
</protein>
<feature type="non-terminal residue" evidence="1">
    <location>
        <position position="1"/>
    </location>
</feature>
<dbReference type="EMBL" id="CAJVQC010013384">
    <property type="protein sequence ID" value="CAG8647802.1"/>
    <property type="molecule type" value="Genomic_DNA"/>
</dbReference>
<keyword evidence="2" id="KW-1185">Reference proteome</keyword>
<gene>
    <name evidence="1" type="ORF">RPERSI_LOCUS7747</name>
</gene>
<accession>A0ACA9NFU3</accession>